<evidence type="ECO:0000313" key="1">
    <source>
        <dbReference type="EMBL" id="QTH70323.1"/>
    </source>
</evidence>
<dbReference type="KEGG" id="pxi:J5O05_09835"/>
<dbReference type="RefSeq" id="WP_208841919.1">
    <property type="nucleotide sequence ID" value="NZ_CP072133.1"/>
</dbReference>
<evidence type="ECO:0000313" key="2">
    <source>
        <dbReference type="Proteomes" id="UP000664904"/>
    </source>
</evidence>
<accession>A0A975DEH8</accession>
<reference evidence="1" key="1">
    <citation type="submission" date="2021-03" db="EMBL/GenBank/DDBJ databases">
        <title>Complete Genome of Pseudoalteromonas xiamenensis STKMTI.2, a new potential marine bacterium producing anti-Vibrio compounds.</title>
        <authorList>
            <person name="Handayani D.P."/>
            <person name="Isnansetyo A."/>
            <person name="Istiqomah I."/>
            <person name="Jumina J."/>
        </authorList>
    </citation>
    <scope>NUCLEOTIDE SEQUENCE</scope>
    <source>
        <strain evidence="1">STKMTI.2</strain>
    </source>
</reference>
<sequence length="98" mass="11032">MNHAHFAALVENPLYTPIVTHCSDATHYFIGVIDNRGNHYLLADDNGEQISFASLKQAQHSLLDFNLRAAFFEMHNPDTEMVGGFADITSYMPIYLSK</sequence>
<dbReference type="InterPro" id="IPR045508">
    <property type="entry name" value="DUF6482"/>
</dbReference>
<dbReference type="AlphaFoldDB" id="A0A975DEH8"/>
<proteinExistence type="predicted"/>
<dbReference type="EMBL" id="CP072133">
    <property type="protein sequence ID" value="QTH70323.1"/>
    <property type="molecule type" value="Genomic_DNA"/>
</dbReference>
<name>A0A975DEH8_9GAMM</name>
<protein>
    <submittedName>
        <fullName evidence="1">Uncharacterized protein</fullName>
    </submittedName>
</protein>
<organism evidence="1 2">
    <name type="scientific">Pseudoalteromonas xiamenensis</name>
    <dbReference type="NCBI Taxonomy" id="882626"/>
    <lineage>
        <taxon>Bacteria</taxon>
        <taxon>Pseudomonadati</taxon>
        <taxon>Pseudomonadota</taxon>
        <taxon>Gammaproteobacteria</taxon>
        <taxon>Alteromonadales</taxon>
        <taxon>Pseudoalteromonadaceae</taxon>
        <taxon>Pseudoalteromonas</taxon>
    </lineage>
</organism>
<dbReference type="Proteomes" id="UP000664904">
    <property type="component" value="Chromosome"/>
</dbReference>
<keyword evidence="2" id="KW-1185">Reference proteome</keyword>
<dbReference type="Pfam" id="PF20090">
    <property type="entry name" value="DUF6482"/>
    <property type="match status" value="1"/>
</dbReference>
<gene>
    <name evidence="1" type="ORF">J5O05_09835</name>
</gene>